<sequence length="128" mass="14122">MNDKETLQSARNDSISVGKVAEKRNILAHNGFSPTEDGVEFFYFKAKGKVSLPEEKWTYDDFDQHIAEMIRLSRALSELNKSLPDHPAKKLAGNLMDIINHSDPGLRPGLAQLIALGTQNSINDGGSQ</sequence>
<dbReference type="RefSeq" id="WP_279776394.1">
    <property type="nucleotide sequence ID" value="NZ_JAOCKX010000088.1"/>
</dbReference>
<organism evidence="1 2">
    <name type="scientific">Sphingobium yanoikuyae</name>
    <name type="common">Sphingomonas yanoikuyae</name>
    <dbReference type="NCBI Taxonomy" id="13690"/>
    <lineage>
        <taxon>Bacteria</taxon>
        <taxon>Pseudomonadati</taxon>
        <taxon>Pseudomonadota</taxon>
        <taxon>Alphaproteobacteria</taxon>
        <taxon>Sphingomonadales</taxon>
        <taxon>Sphingomonadaceae</taxon>
        <taxon>Sphingobium</taxon>
    </lineage>
</organism>
<gene>
    <name evidence="1" type="ORF">N5J77_28730</name>
</gene>
<name>A0AA43BFR0_SPHYA</name>
<evidence type="ECO:0000313" key="2">
    <source>
        <dbReference type="Proteomes" id="UP001162318"/>
    </source>
</evidence>
<protein>
    <submittedName>
        <fullName evidence="1">Uncharacterized protein</fullName>
    </submittedName>
</protein>
<evidence type="ECO:0000313" key="1">
    <source>
        <dbReference type="EMBL" id="MDH2135117.1"/>
    </source>
</evidence>
<accession>A0AA43BFR0</accession>
<proteinExistence type="predicted"/>
<dbReference type="EMBL" id="JAOCKX010000088">
    <property type="protein sequence ID" value="MDH2135117.1"/>
    <property type="molecule type" value="Genomic_DNA"/>
</dbReference>
<dbReference type="Proteomes" id="UP001162318">
    <property type="component" value="Unassembled WGS sequence"/>
</dbReference>
<dbReference type="AlphaFoldDB" id="A0AA43BFR0"/>
<comment type="caution">
    <text evidence="1">The sequence shown here is derived from an EMBL/GenBank/DDBJ whole genome shotgun (WGS) entry which is preliminary data.</text>
</comment>
<reference evidence="1" key="1">
    <citation type="submission" date="2022-09" db="EMBL/GenBank/DDBJ databases">
        <title>Intensive care unit water sources are persistently colonized with multi-drug resistant bacteria and are the site of extensive horizontal gene transfer of antibiotic resistance genes.</title>
        <authorList>
            <person name="Diorio-Toth L."/>
        </authorList>
    </citation>
    <scope>NUCLEOTIDE SEQUENCE</scope>
    <source>
        <strain evidence="1">GD03659</strain>
    </source>
</reference>